<evidence type="ECO:0000313" key="1">
    <source>
        <dbReference type="EMBL" id="TDL20862.1"/>
    </source>
</evidence>
<keyword evidence="2" id="KW-1185">Reference proteome</keyword>
<reference evidence="1 2" key="1">
    <citation type="submission" date="2018-06" db="EMBL/GenBank/DDBJ databases">
        <title>A transcriptomic atlas of mushroom development highlights an independent origin of complex multicellularity.</title>
        <authorList>
            <consortium name="DOE Joint Genome Institute"/>
            <person name="Krizsan K."/>
            <person name="Almasi E."/>
            <person name="Merenyi Z."/>
            <person name="Sahu N."/>
            <person name="Viragh M."/>
            <person name="Koszo T."/>
            <person name="Mondo S."/>
            <person name="Kiss B."/>
            <person name="Balint B."/>
            <person name="Kues U."/>
            <person name="Barry K."/>
            <person name="Hegedus J.C."/>
            <person name="Henrissat B."/>
            <person name="Johnson J."/>
            <person name="Lipzen A."/>
            <person name="Ohm R."/>
            <person name="Nagy I."/>
            <person name="Pangilinan J."/>
            <person name="Yan J."/>
            <person name="Xiong Y."/>
            <person name="Grigoriev I.V."/>
            <person name="Hibbett D.S."/>
            <person name="Nagy L.G."/>
        </authorList>
    </citation>
    <scope>NUCLEOTIDE SEQUENCE [LARGE SCALE GENOMIC DNA]</scope>
    <source>
        <strain evidence="1 2">SZMC22713</strain>
    </source>
</reference>
<dbReference type="EMBL" id="ML170185">
    <property type="protein sequence ID" value="TDL20862.1"/>
    <property type="molecule type" value="Genomic_DNA"/>
</dbReference>
<dbReference type="VEuPathDB" id="FungiDB:BD410DRAFT_790568"/>
<dbReference type="Proteomes" id="UP000294933">
    <property type="component" value="Unassembled WGS sequence"/>
</dbReference>
<name>A0A4Y7Q120_9AGAM</name>
<evidence type="ECO:0000313" key="2">
    <source>
        <dbReference type="Proteomes" id="UP000294933"/>
    </source>
</evidence>
<organism evidence="1 2">
    <name type="scientific">Rickenella mellea</name>
    <dbReference type="NCBI Taxonomy" id="50990"/>
    <lineage>
        <taxon>Eukaryota</taxon>
        <taxon>Fungi</taxon>
        <taxon>Dikarya</taxon>
        <taxon>Basidiomycota</taxon>
        <taxon>Agaricomycotina</taxon>
        <taxon>Agaricomycetes</taxon>
        <taxon>Hymenochaetales</taxon>
        <taxon>Rickenellaceae</taxon>
        <taxon>Rickenella</taxon>
    </lineage>
</organism>
<dbReference type="AlphaFoldDB" id="A0A4Y7Q120"/>
<sequence>MVEVVHQNQVNQRTNTRLAYPSGLGNWTLVFETDTKSNDYCRIVTPLSYPMTPPTAVHELTHGPETRTPPCPPWNARLVESSNVFPVTYNLMKSYLGLESESGW</sequence>
<accession>A0A4Y7Q120</accession>
<proteinExistence type="predicted"/>
<gene>
    <name evidence="1" type="ORF">BD410DRAFT_790568</name>
</gene>
<protein>
    <submittedName>
        <fullName evidence="1">Uncharacterized protein</fullName>
    </submittedName>
</protein>